<dbReference type="KEGG" id="bma:BMA3033"/>
<dbReference type="Pfam" id="PF20866">
    <property type="entry name" value="MdcG_N"/>
    <property type="match status" value="1"/>
</dbReference>
<protein>
    <submittedName>
        <fullName evidence="5">MdcG protein</fullName>
    </submittedName>
</protein>
<gene>
    <name evidence="5" type="primary">mdcG</name>
    <name evidence="5" type="ordered locus">BMA3033</name>
</gene>
<evidence type="ECO:0000259" key="3">
    <source>
        <dbReference type="Pfam" id="PF10620"/>
    </source>
</evidence>
<proteinExistence type="predicted"/>
<evidence type="ECO:0000313" key="5">
    <source>
        <dbReference type="EMBL" id="AAU48444.1"/>
    </source>
</evidence>
<dbReference type="InterPro" id="IPR048903">
    <property type="entry name" value="MdcG_N"/>
</dbReference>
<sequence>MSSRAPAADAPLVRHTLVRVRAQAWPALLAAHGGIGTLPFVRDWAARGWPLIVRRRSPCDAGVPLGLPLPPSEGKRRVALAAAREQIDSACALPTLADVGRQAPPAWRPTLARLRALADAHRVDCRVFGSLAWQTLTGLRYLSDESDLDVLLMPCGASSSASLFRFSSSFASSFASVSVSPSSPSVSIPQSSRAWPVPALASASSSAAVTGAEASAPMTAQMEASASRLSRWPGSSSMPSRRDAIAPFLAALAEIDADAPMRIDGELLCADGAGVNWRELHAGGRAVAMKTATGVELVAPRTFLEAWR</sequence>
<feature type="domain" description="Phosphoribosyl-dephospho-CoA transferase MdcG N-terminal" evidence="4">
    <location>
        <begin position="14"/>
        <end position="90"/>
    </location>
</feature>
<dbReference type="InterPro" id="IPR049180">
    <property type="entry name" value="MdcG_C"/>
</dbReference>
<dbReference type="RefSeq" id="WP_004191577.1">
    <property type="nucleotide sequence ID" value="NC_006348.1"/>
</dbReference>
<name>A0A0H2WGG7_BURMA</name>
<dbReference type="AlphaFoldDB" id="A0A0H2WGG7"/>
<dbReference type="NCBIfam" id="TIGR03135">
    <property type="entry name" value="malonate_mdcG"/>
    <property type="match status" value="1"/>
</dbReference>
<dbReference type="InterPro" id="IPR017557">
    <property type="entry name" value="Holo-ACP_synthase"/>
</dbReference>
<keyword evidence="2" id="KW-0548">Nucleotidyltransferase</keyword>
<dbReference type="Pfam" id="PF10620">
    <property type="entry name" value="MdcG"/>
    <property type="match status" value="2"/>
</dbReference>
<evidence type="ECO:0000259" key="4">
    <source>
        <dbReference type="Pfam" id="PF20866"/>
    </source>
</evidence>
<dbReference type="eggNOG" id="ENOG5032T8X">
    <property type="taxonomic scope" value="Bacteria"/>
</dbReference>
<dbReference type="GeneID" id="92980706"/>
<dbReference type="PATRIC" id="fig|243160.12.peg.3108"/>
<dbReference type="HOGENOM" id="CLU_075747_0_0_4"/>
<feature type="domain" description="Phosphoribosyl-dephospho-CoA transferase MdcG C-terminal" evidence="3">
    <location>
        <begin position="245"/>
        <end position="299"/>
    </location>
</feature>
<evidence type="ECO:0000256" key="1">
    <source>
        <dbReference type="ARBA" id="ARBA00022679"/>
    </source>
</evidence>
<keyword evidence="6" id="KW-1185">Reference proteome</keyword>
<feature type="domain" description="Phosphoribosyl-dephospho-CoA transferase MdcG C-terminal" evidence="3">
    <location>
        <begin position="96"/>
        <end position="168"/>
    </location>
</feature>
<keyword evidence="1" id="KW-0808">Transferase</keyword>
<organism evidence="5 6">
    <name type="scientific">Burkholderia mallei (strain ATCC 23344)</name>
    <dbReference type="NCBI Taxonomy" id="243160"/>
    <lineage>
        <taxon>Bacteria</taxon>
        <taxon>Pseudomonadati</taxon>
        <taxon>Pseudomonadota</taxon>
        <taxon>Betaproteobacteria</taxon>
        <taxon>Burkholderiales</taxon>
        <taxon>Burkholderiaceae</taxon>
        <taxon>Burkholderia</taxon>
        <taxon>pseudomallei group</taxon>
    </lineage>
</organism>
<dbReference type="GO" id="GO:0016779">
    <property type="term" value="F:nucleotidyltransferase activity"/>
    <property type="evidence" value="ECO:0007669"/>
    <property type="project" value="UniProtKB-KW"/>
</dbReference>
<accession>A0A0H2WGG7</accession>
<reference evidence="5 6" key="1">
    <citation type="journal article" date="2004" name="Proc. Natl. Acad. Sci. U.S.A.">
        <title>Structural flexibility in the Burkholderia mallei genome.</title>
        <authorList>
            <person name="Nierman W.C."/>
            <person name="DeShazer D."/>
            <person name="Kim H.S."/>
            <person name="Tettelin H."/>
            <person name="Nelson K.E."/>
            <person name="Feldblyum T."/>
            <person name="Ulrich R.L."/>
            <person name="Ronning C.M."/>
            <person name="Brinkac L.M."/>
            <person name="Daugherty S.C."/>
            <person name="Davidsen T.D."/>
            <person name="Deboy R.T."/>
            <person name="Dimitrov G."/>
            <person name="Dodson R.J."/>
            <person name="Durkin A.S."/>
            <person name="Gwinn M.L."/>
            <person name="Haft D.H."/>
            <person name="Khouri H."/>
            <person name="Kolonay J.F."/>
            <person name="Madupu R."/>
            <person name="Mohammoud Y."/>
            <person name="Nelson W.C."/>
            <person name="Radune D."/>
            <person name="Romero C.M."/>
            <person name="Sarria S."/>
            <person name="Selengut J."/>
            <person name="Shamblin C."/>
            <person name="Sullivan S.A."/>
            <person name="White O."/>
            <person name="Yu Y."/>
            <person name="Zafar N."/>
            <person name="Zhou L."/>
            <person name="Fraser C.M."/>
        </authorList>
    </citation>
    <scope>NUCLEOTIDE SEQUENCE [LARGE SCALE GENOMIC DNA]</scope>
    <source>
        <strain evidence="5 6">ATCC 23344</strain>
    </source>
</reference>
<dbReference type="Proteomes" id="UP000006693">
    <property type="component" value="Chromosome 1"/>
</dbReference>
<evidence type="ECO:0000313" key="6">
    <source>
        <dbReference type="Proteomes" id="UP000006693"/>
    </source>
</evidence>
<evidence type="ECO:0000256" key="2">
    <source>
        <dbReference type="ARBA" id="ARBA00022695"/>
    </source>
</evidence>
<dbReference type="EMBL" id="CP000010">
    <property type="protein sequence ID" value="AAU48444.1"/>
    <property type="molecule type" value="Genomic_DNA"/>
</dbReference>